<comment type="caution">
    <text evidence="2">The sequence shown here is derived from an EMBL/GenBank/DDBJ whole genome shotgun (WGS) entry which is preliminary data.</text>
</comment>
<protein>
    <submittedName>
        <fullName evidence="2">Uncharacterized protein</fullName>
    </submittedName>
</protein>
<reference evidence="2 3" key="1">
    <citation type="submission" date="2017-11" db="EMBL/GenBank/DDBJ databases">
        <title>Bacillus camelliae sp. nov., isolated from pu'er tea.</title>
        <authorList>
            <person name="Niu L."/>
        </authorList>
    </citation>
    <scope>NUCLEOTIDE SEQUENCE [LARGE SCALE GENOMIC DNA]</scope>
    <source>
        <strain evidence="2 3">7578-1</strain>
    </source>
</reference>
<keyword evidence="1" id="KW-1133">Transmembrane helix</keyword>
<keyword evidence="1" id="KW-0472">Membrane</keyword>
<dbReference type="AlphaFoldDB" id="A0A2N3LJ86"/>
<feature type="transmembrane region" description="Helical" evidence="1">
    <location>
        <begin position="85"/>
        <end position="104"/>
    </location>
</feature>
<organism evidence="2 3">
    <name type="scientific">Heyndrickxia camelliae</name>
    <dbReference type="NCBI Taxonomy" id="1707093"/>
    <lineage>
        <taxon>Bacteria</taxon>
        <taxon>Bacillati</taxon>
        <taxon>Bacillota</taxon>
        <taxon>Bacilli</taxon>
        <taxon>Bacillales</taxon>
        <taxon>Bacillaceae</taxon>
        <taxon>Heyndrickxia</taxon>
    </lineage>
</organism>
<keyword evidence="1" id="KW-0812">Transmembrane</keyword>
<evidence type="ECO:0000313" key="2">
    <source>
        <dbReference type="EMBL" id="PKR84692.1"/>
    </source>
</evidence>
<evidence type="ECO:0000256" key="1">
    <source>
        <dbReference type="SAM" id="Phobius"/>
    </source>
</evidence>
<feature type="transmembrane region" description="Helical" evidence="1">
    <location>
        <begin position="51"/>
        <end position="73"/>
    </location>
</feature>
<evidence type="ECO:0000313" key="3">
    <source>
        <dbReference type="Proteomes" id="UP000233440"/>
    </source>
</evidence>
<dbReference type="RefSeq" id="WP_101354715.1">
    <property type="nucleotide sequence ID" value="NZ_PIQO01000009.1"/>
</dbReference>
<keyword evidence="3" id="KW-1185">Reference proteome</keyword>
<dbReference type="EMBL" id="PIQO01000009">
    <property type="protein sequence ID" value="PKR84692.1"/>
    <property type="molecule type" value="Genomic_DNA"/>
</dbReference>
<accession>A0A2N3LJ86</accession>
<name>A0A2N3LJ86_9BACI</name>
<dbReference type="Proteomes" id="UP000233440">
    <property type="component" value="Unassembled WGS sequence"/>
</dbReference>
<feature type="transmembrane region" description="Helical" evidence="1">
    <location>
        <begin position="12"/>
        <end position="39"/>
    </location>
</feature>
<proteinExistence type="predicted"/>
<sequence length="130" mass="14477">MKDYTYTKLLGIFMSVLTIIGAIGYGLLSLLGIGLANALNTEYEYSVHDGLPIIIAFICLLLGIITLIGSFWLKKKAGRGFFIGYCYLIGFGLVISFFISIGALGTRYELFILCMGMLYLLLGYLAYRRR</sequence>
<gene>
    <name evidence="2" type="ORF">CWO92_13375</name>
</gene>
<feature type="transmembrane region" description="Helical" evidence="1">
    <location>
        <begin position="110"/>
        <end position="127"/>
    </location>
</feature>
<dbReference type="OrthoDB" id="2934466at2"/>